<feature type="region of interest" description="Disordered" evidence="2">
    <location>
        <begin position="104"/>
        <end position="124"/>
    </location>
</feature>
<dbReference type="GO" id="GO:0009408">
    <property type="term" value="P:response to heat"/>
    <property type="evidence" value="ECO:0007669"/>
    <property type="project" value="InterPro"/>
</dbReference>
<dbReference type="OrthoDB" id="1431247at2759"/>
<dbReference type="EMBL" id="CP097508">
    <property type="protein sequence ID" value="URE13410.1"/>
    <property type="molecule type" value="Genomic_DNA"/>
</dbReference>
<dbReference type="CDD" id="cd06464">
    <property type="entry name" value="ACD_sHsps-like"/>
    <property type="match status" value="1"/>
</dbReference>
<dbReference type="InterPro" id="IPR002068">
    <property type="entry name" value="A-crystallin/Hsp20_dom"/>
</dbReference>
<dbReference type="Gene3D" id="2.60.40.790">
    <property type="match status" value="1"/>
</dbReference>
<proteinExistence type="predicted"/>
<organism evidence="4 5">
    <name type="scientific">Musa troglodytarum</name>
    <name type="common">fe'i banana</name>
    <dbReference type="NCBI Taxonomy" id="320322"/>
    <lineage>
        <taxon>Eukaryota</taxon>
        <taxon>Viridiplantae</taxon>
        <taxon>Streptophyta</taxon>
        <taxon>Embryophyta</taxon>
        <taxon>Tracheophyta</taxon>
        <taxon>Spermatophyta</taxon>
        <taxon>Magnoliopsida</taxon>
        <taxon>Liliopsida</taxon>
        <taxon>Zingiberales</taxon>
        <taxon>Musaceae</taxon>
        <taxon>Musa</taxon>
    </lineage>
</organism>
<feature type="domain" description="SHSP" evidence="3">
    <location>
        <begin position="194"/>
        <end position="284"/>
    </location>
</feature>
<dbReference type="SUPFAM" id="SSF49764">
    <property type="entry name" value="HSP20-like chaperones"/>
    <property type="match status" value="1"/>
</dbReference>
<dbReference type="InterPro" id="IPR044587">
    <property type="entry name" value="HSP21-like"/>
</dbReference>
<reference evidence="4" key="1">
    <citation type="submission" date="2022-05" db="EMBL/GenBank/DDBJ databases">
        <title>The Musa troglodytarum L. genome provides insights into the mechanism of non-climacteric behaviour and enrichment of carotenoids.</title>
        <authorList>
            <person name="Wang J."/>
        </authorList>
    </citation>
    <scope>NUCLEOTIDE SEQUENCE</scope>
    <source>
        <tissue evidence="4">Leaf</tissue>
    </source>
</reference>
<protein>
    <submittedName>
        <fullName evidence="4">Hsp20/alpha crystallin family</fullName>
    </submittedName>
</protein>
<evidence type="ECO:0000256" key="1">
    <source>
        <dbReference type="ARBA" id="ARBA00023016"/>
    </source>
</evidence>
<dbReference type="PANTHER" id="PTHR46733:SF2">
    <property type="entry name" value="25.3 KDA HEAT SHOCK PROTEIN, CHLOROPLASTIC-LIKE"/>
    <property type="match status" value="1"/>
</dbReference>
<dbReference type="PANTHER" id="PTHR46733">
    <property type="entry name" value="26.5 KDA HEAT SHOCK PROTEIN, MITOCHONDRIAL"/>
    <property type="match status" value="1"/>
</dbReference>
<sequence>MFIFGEHQIWASFCAHHICWNTLLWSIKEKRERERRLRSNKTLIPNFNLDVPERMSSASTNTFSSLLSQRRGASNNRSSCFTTQCVLPCHLRAPRYVAMKAMASQRTGSSGEPLQKPSKTNQTMMQRRTPAPSLGGIWELFPLKWILQQMLETTDKFMHDPCYCNGITFLDLQSKETVDCCRSKQRWKIEEDDGGLHRLRFETPGVTKEDVKVWVEARILYVEAKKKAEEEEDRRHTERRYDAKFTLPHDADAEKIKAEMKEGVLYVTIPTVSPSSKVLNIDVQ</sequence>
<name>A0A9E7GFB8_9LILI</name>
<gene>
    <name evidence="4" type="ORF">MUK42_21693</name>
</gene>
<evidence type="ECO:0000259" key="3">
    <source>
        <dbReference type="Pfam" id="PF00011"/>
    </source>
</evidence>
<accession>A0A9E7GFB8</accession>
<dbReference type="Proteomes" id="UP001055439">
    <property type="component" value="Chromosome 6"/>
</dbReference>
<evidence type="ECO:0000313" key="5">
    <source>
        <dbReference type="Proteomes" id="UP001055439"/>
    </source>
</evidence>
<evidence type="ECO:0000313" key="4">
    <source>
        <dbReference type="EMBL" id="URE13410.1"/>
    </source>
</evidence>
<dbReference type="AlphaFoldDB" id="A0A9E7GFB8"/>
<keyword evidence="5" id="KW-1185">Reference proteome</keyword>
<evidence type="ECO:0000256" key="2">
    <source>
        <dbReference type="SAM" id="MobiDB-lite"/>
    </source>
</evidence>
<keyword evidence="1" id="KW-0346">Stress response</keyword>
<dbReference type="InterPro" id="IPR008978">
    <property type="entry name" value="HSP20-like_chaperone"/>
</dbReference>
<dbReference type="Pfam" id="PF00011">
    <property type="entry name" value="HSP20"/>
    <property type="match status" value="1"/>
</dbReference>